<dbReference type="VEuPathDB" id="FungiDB:SPAR_D05170"/>
<dbReference type="GO" id="GO:0000462">
    <property type="term" value="P:maturation of SSU-rRNA from tricistronic rRNA transcript (SSU-rRNA, 5.8S rRNA, LSU-rRNA)"/>
    <property type="evidence" value="ECO:0007669"/>
    <property type="project" value="InterPro"/>
</dbReference>
<dbReference type="GO" id="GO:0032040">
    <property type="term" value="C:small-subunit processome"/>
    <property type="evidence" value="ECO:0007669"/>
    <property type="project" value="TreeGrafter"/>
</dbReference>
<feature type="repeat" description="WD" evidence="1">
    <location>
        <begin position="184"/>
        <end position="224"/>
    </location>
</feature>
<sequence>MNELIATFNFKEKPRRLKIRRKTVKMTSQERMIVHRCRFVDFTPATITSLAFSHKSNINKLTPSDLRLAIGRSNGNIEIWNPRNNWFQEMVIEGGKDRSIEGLCWSNVSGESLRLFSIGGSTVVTEWDLATGLPLRNYDCNSGVIWSISINDSQNKLSVGCDNGTVVLIDISGGPGVLEHDNILMRQEARVLTLAWKKDDFVIGGCSDGRIRIWSVQKDDVNSGRLLHTMKVDKAKKESTLVWSVIYLPRTDQIASGDSTGSIKFWDFQFATLNQSFKAHDADVLCLTTDTDNNYVFSAGVDRKIFQFSQNTNKSQKNNRWVNSSNRLLHGNDIRTICAYQSKGADFLVSGGVEKTLVINSLTSFSNGNYRKMPTVEPYSKNVLVNKEQRLVVSWSESTVKIWTMGTDSDKEQNYKLVCKLTLKDDQNISTCSLSPDGQVLVVGRPSTTKVFHLQPVGSKLKVTKLDNVLLLRTATKLVKFIDNSKIVICTCEDDVFIVDLESEDDEKPQEIELLEITSTKSSIKVPYINRINHLEVNQNIAVISRGCGAVDILDLKTRISKSLARLNNFVTAVHINTPRKSVVVITADNKIYEFNMNLNLEAENEDSESVLTQWSKNNTDNLPKEWKTLKENCVGIFSDMNNSNRLWFWGATWISRIDFDIDFPINKRRKQKKRTHEGLTITDESNFMNDEEDDEDDDIDMEISENLNVLLSQGNKIKSTDVHRSEESSSRFFFTDKYKPLLFVDLISSNELAIIERKPLSSHSKQKAFIQPKLVF</sequence>
<dbReference type="SMART" id="SM00320">
    <property type="entry name" value="WD40"/>
    <property type="match status" value="9"/>
</dbReference>
<dbReference type="GO" id="GO:0034455">
    <property type="term" value="C:t-UTP complex"/>
    <property type="evidence" value="ECO:0007669"/>
    <property type="project" value="TreeGrafter"/>
</dbReference>
<evidence type="ECO:0000256" key="1">
    <source>
        <dbReference type="PROSITE-ProRule" id="PRU00221"/>
    </source>
</evidence>
<reference evidence="2" key="4">
    <citation type="submission" date="2025-08" db="UniProtKB">
        <authorList>
            <consortium name="RefSeq"/>
        </authorList>
    </citation>
    <scope>IDENTIFICATION</scope>
    <source>
        <strain evidence="2">CBS432</strain>
    </source>
</reference>
<dbReference type="OrthoDB" id="8883818at2759"/>
<dbReference type="Gene3D" id="2.130.10.10">
    <property type="entry name" value="YVTN repeat-like/Quinoprotein amine dehydrogenase"/>
    <property type="match status" value="2"/>
</dbReference>
<reference evidence="2" key="2">
    <citation type="submission" date="2020-01" db="EMBL/GenBank/DDBJ databases">
        <title>Population-level Yeast Reference Genomes.</title>
        <authorList>
            <person name="Yue J.-X."/>
        </authorList>
    </citation>
    <scope>NUCLEOTIDE SEQUENCE</scope>
    <source>
        <strain evidence="2">CBS432</strain>
    </source>
</reference>
<dbReference type="InterPro" id="IPR015943">
    <property type="entry name" value="WD40/YVTN_repeat-like_dom_sf"/>
</dbReference>
<organism evidence="2">
    <name type="scientific">Saccharomyces paradoxus</name>
    <name type="common">Yeast</name>
    <name type="synonym">Saccharomyces douglasii</name>
    <dbReference type="NCBI Taxonomy" id="27291"/>
    <lineage>
        <taxon>Eukaryota</taxon>
        <taxon>Fungi</taxon>
        <taxon>Dikarya</taxon>
        <taxon>Ascomycota</taxon>
        <taxon>Saccharomycotina</taxon>
        <taxon>Saccharomycetes</taxon>
        <taxon>Saccharomycetales</taxon>
        <taxon>Saccharomycetaceae</taxon>
        <taxon>Saccharomyces</taxon>
    </lineage>
</organism>
<dbReference type="FunFam" id="2.130.10.10:FF:000896">
    <property type="entry name" value="U3 small nucleolar RNA-associated protein 4"/>
    <property type="match status" value="1"/>
</dbReference>
<reference evidence="2" key="1">
    <citation type="journal article" date="2017" name="Nat. Genet.">
        <title>Contrasting evolutionary genome dynamics between domesticated and wild yeasts.</title>
        <authorList>
            <person name="Yue J.X."/>
            <person name="Li J."/>
            <person name="Aigrain L."/>
            <person name="Hallin J."/>
            <person name="Persson K."/>
            <person name="Oliver K."/>
            <person name="Bergstrom A."/>
            <person name="Coupland P."/>
            <person name="Warringer J."/>
            <person name="Lagomarsino M.C."/>
            <person name="Fischer G."/>
            <person name="Durbin R."/>
            <person name="Liti G."/>
        </authorList>
    </citation>
    <scope>NUCLEOTIDE SEQUENCE</scope>
    <source>
        <strain evidence="2">CBS432</strain>
    </source>
</reference>
<dbReference type="SUPFAM" id="SSF50978">
    <property type="entry name" value="WD40 repeat-like"/>
    <property type="match status" value="2"/>
</dbReference>
<dbReference type="GeneID" id="54629764"/>
<protein>
    <submittedName>
        <fullName evidence="2">Small subunit rRNA maturation protein UTP4</fullName>
    </submittedName>
</protein>
<gene>
    <name evidence="2" type="primary">UTP4</name>
    <name evidence="2" type="ORF">SPAR_D05170</name>
</gene>
<dbReference type="GO" id="GO:0030686">
    <property type="term" value="C:90S preribosome"/>
    <property type="evidence" value="ECO:0007669"/>
    <property type="project" value="InterPro"/>
</dbReference>
<proteinExistence type="predicted"/>
<dbReference type="InterPro" id="IPR001680">
    <property type="entry name" value="WD40_rpt"/>
</dbReference>
<evidence type="ECO:0000313" key="2">
    <source>
        <dbReference type="RefSeq" id="XP_033765550.1"/>
    </source>
</evidence>
<dbReference type="InterPro" id="IPR036322">
    <property type="entry name" value="WD40_repeat_dom_sf"/>
</dbReference>
<dbReference type="PROSITE" id="PS50082">
    <property type="entry name" value="WD_REPEATS_2"/>
    <property type="match status" value="1"/>
</dbReference>
<reference evidence="2" key="3">
    <citation type="submission" date="2025-07" db="EMBL/GenBank/DDBJ databases">
        <authorList>
            <consortium name="NCBI Genome Project"/>
        </authorList>
    </citation>
    <scope>NUCLEOTIDE SEQUENCE</scope>
    <source>
        <strain evidence="2">CBS432</strain>
    </source>
</reference>
<dbReference type="AlphaFoldDB" id="A0A8B8UP40"/>
<dbReference type="Pfam" id="PF00400">
    <property type="entry name" value="WD40"/>
    <property type="match status" value="2"/>
</dbReference>
<dbReference type="InterPro" id="IPR046351">
    <property type="entry name" value="UTP4"/>
</dbReference>
<accession>A0A8B8UP40</accession>
<dbReference type="RefSeq" id="XP_033765550.1">
    <property type="nucleotide sequence ID" value="XM_033909659.1"/>
</dbReference>
<dbReference type="PANTHER" id="PTHR44163:SF1">
    <property type="entry name" value="U3 SMALL NUCLEOLAR RNA-ASSOCIATED PROTEIN 4 HOMOLOG"/>
    <property type="match status" value="1"/>
</dbReference>
<dbReference type="KEGG" id="spao:SPAR_D05170"/>
<dbReference type="PANTHER" id="PTHR44163">
    <property type="entry name" value="U3 SMALL NUCLEOLAR RNA-ASSOCIATED PROTEIN 4 HOMOLOG"/>
    <property type="match status" value="1"/>
</dbReference>
<keyword evidence="1" id="KW-0853">WD repeat</keyword>
<name>A0A8B8UP40_SACPA</name>
<dbReference type="GO" id="GO:0003723">
    <property type="term" value="F:RNA binding"/>
    <property type="evidence" value="ECO:0007669"/>
    <property type="project" value="TreeGrafter"/>
</dbReference>